<protein>
    <submittedName>
        <fullName evidence="2">DUF5675 family protein</fullName>
    </submittedName>
</protein>
<dbReference type="InterPro" id="IPR043732">
    <property type="entry name" value="DUF5675"/>
</dbReference>
<dbReference type="Pfam" id="PF18925">
    <property type="entry name" value="DUF5675"/>
    <property type="match status" value="1"/>
</dbReference>
<dbReference type="EMBL" id="JBHLTS010000076">
    <property type="protein sequence ID" value="MFC0517805.1"/>
    <property type="molecule type" value="Genomic_DNA"/>
</dbReference>
<accession>A0ABV6LEB7</accession>
<gene>
    <name evidence="2" type="ORF">ACFFGT_26570</name>
</gene>
<dbReference type="RefSeq" id="WP_377025540.1">
    <property type="nucleotide sequence ID" value="NZ_JBHLTS010000076.1"/>
</dbReference>
<evidence type="ECO:0000313" key="3">
    <source>
        <dbReference type="Proteomes" id="UP001589828"/>
    </source>
</evidence>
<keyword evidence="3" id="KW-1185">Reference proteome</keyword>
<organism evidence="2 3">
    <name type="scientific">Mucilaginibacter angelicae</name>
    <dbReference type="NCBI Taxonomy" id="869718"/>
    <lineage>
        <taxon>Bacteria</taxon>
        <taxon>Pseudomonadati</taxon>
        <taxon>Bacteroidota</taxon>
        <taxon>Sphingobacteriia</taxon>
        <taxon>Sphingobacteriales</taxon>
        <taxon>Sphingobacteriaceae</taxon>
        <taxon>Mucilaginibacter</taxon>
    </lineage>
</organism>
<evidence type="ECO:0000259" key="1">
    <source>
        <dbReference type="Pfam" id="PF18925"/>
    </source>
</evidence>
<dbReference type="Proteomes" id="UP001589828">
    <property type="component" value="Unassembled WGS sequence"/>
</dbReference>
<proteinExistence type="predicted"/>
<evidence type="ECO:0000313" key="2">
    <source>
        <dbReference type="EMBL" id="MFC0517805.1"/>
    </source>
</evidence>
<comment type="caution">
    <text evidence="2">The sequence shown here is derived from an EMBL/GenBank/DDBJ whole genome shotgun (WGS) entry which is preliminary data.</text>
</comment>
<feature type="domain" description="DUF5675" evidence="1">
    <location>
        <begin position="6"/>
        <end position="130"/>
    </location>
</feature>
<reference evidence="2 3" key="1">
    <citation type="submission" date="2024-09" db="EMBL/GenBank/DDBJ databases">
        <authorList>
            <person name="Sun Q."/>
            <person name="Mori K."/>
        </authorList>
    </citation>
    <scope>NUCLEOTIDE SEQUENCE [LARGE SCALE GENOMIC DNA]</scope>
    <source>
        <strain evidence="2 3">NCAIM B.02415</strain>
    </source>
</reference>
<name>A0ABV6LEB7_9SPHI</name>
<sequence length="154" mass="17133">MNLNLKLERKIKTQQSTIGELSINGLFECFILEDVDRGLNSKMTLAQIQSIKVPHKTAIPAGTYNIVKYFSPKHQKYLPLLENVPGFTGIEIHVGNYPKDTDGCLLPGKDKGADEVLHSIEATEILKEKIFKALQEGKVVVIEVVSIIETIETT</sequence>